<sequence>MSGYVRNNQNASAPADQSTMQADGISRSRSSLHGRELLLHEPPQANSRSYHLCKPTRPSHYPGQNAPLCGCLPIR</sequence>
<name>A0A2P2QWG3_RHIMU</name>
<dbReference type="EMBL" id="GGEC01090824">
    <property type="protein sequence ID" value="MBX71308.1"/>
    <property type="molecule type" value="Transcribed_RNA"/>
</dbReference>
<feature type="region of interest" description="Disordered" evidence="1">
    <location>
        <begin position="1"/>
        <end position="51"/>
    </location>
</feature>
<protein>
    <submittedName>
        <fullName evidence="2">Uncharacterized protein</fullName>
    </submittedName>
</protein>
<accession>A0A2P2QWG3</accession>
<evidence type="ECO:0000313" key="2">
    <source>
        <dbReference type="EMBL" id="MBX71308.1"/>
    </source>
</evidence>
<evidence type="ECO:0000256" key="1">
    <source>
        <dbReference type="SAM" id="MobiDB-lite"/>
    </source>
</evidence>
<proteinExistence type="predicted"/>
<reference evidence="2" key="1">
    <citation type="submission" date="2018-02" db="EMBL/GenBank/DDBJ databases">
        <title>Rhizophora mucronata_Transcriptome.</title>
        <authorList>
            <person name="Meera S.P."/>
            <person name="Sreeshan A."/>
            <person name="Augustine A."/>
        </authorList>
    </citation>
    <scope>NUCLEOTIDE SEQUENCE</scope>
    <source>
        <tissue evidence="2">Leaf</tissue>
    </source>
</reference>
<organism evidence="2">
    <name type="scientific">Rhizophora mucronata</name>
    <name type="common">Asiatic mangrove</name>
    <dbReference type="NCBI Taxonomy" id="61149"/>
    <lineage>
        <taxon>Eukaryota</taxon>
        <taxon>Viridiplantae</taxon>
        <taxon>Streptophyta</taxon>
        <taxon>Embryophyta</taxon>
        <taxon>Tracheophyta</taxon>
        <taxon>Spermatophyta</taxon>
        <taxon>Magnoliopsida</taxon>
        <taxon>eudicotyledons</taxon>
        <taxon>Gunneridae</taxon>
        <taxon>Pentapetalae</taxon>
        <taxon>rosids</taxon>
        <taxon>fabids</taxon>
        <taxon>Malpighiales</taxon>
        <taxon>Rhizophoraceae</taxon>
        <taxon>Rhizophora</taxon>
    </lineage>
</organism>
<feature type="compositionally biased region" description="Polar residues" evidence="1">
    <location>
        <begin position="1"/>
        <end position="31"/>
    </location>
</feature>
<dbReference type="AlphaFoldDB" id="A0A2P2QWG3"/>